<feature type="region of interest" description="Disordered" evidence="1">
    <location>
        <begin position="71"/>
        <end position="136"/>
    </location>
</feature>
<evidence type="ECO:0000313" key="3">
    <source>
        <dbReference type="EMBL" id="EKX32687.1"/>
    </source>
</evidence>
<keyword evidence="2" id="KW-0732">Signal</keyword>
<dbReference type="PaxDb" id="55529-EKX32687"/>
<feature type="signal peptide" evidence="2">
    <location>
        <begin position="1"/>
        <end position="24"/>
    </location>
</feature>
<dbReference type="Proteomes" id="UP000011087">
    <property type="component" value="Unassembled WGS sequence"/>
</dbReference>
<name>L1I9A5_GUITC</name>
<reference evidence="3 5" key="1">
    <citation type="journal article" date="2012" name="Nature">
        <title>Algal genomes reveal evolutionary mosaicism and the fate of nucleomorphs.</title>
        <authorList>
            <consortium name="DOE Joint Genome Institute"/>
            <person name="Curtis B.A."/>
            <person name="Tanifuji G."/>
            <person name="Burki F."/>
            <person name="Gruber A."/>
            <person name="Irimia M."/>
            <person name="Maruyama S."/>
            <person name="Arias M.C."/>
            <person name="Ball S.G."/>
            <person name="Gile G.H."/>
            <person name="Hirakawa Y."/>
            <person name="Hopkins J.F."/>
            <person name="Kuo A."/>
            <person name="Rensing S.A."/>
            <person name="Schmutz J."/>
            <person name="Symeonidi A."/>
            <person name="Elias M."/>
            <person name="Eveleigh R.J."/>
            <person name="Herman E.K."/>
            <person name="Klute M.J."/>
            <person name="Nakayama T."/>
            <person name="Obornik M."/>
            <person name="Reyes-Prieto A."/>
            <person name="Armbrust E.V."/>
            <person name="Aves S.J."/>
            <person name="Beiko R.G."/>
            <person name="Coutinho P."/>
            <person name="Dacks J.B."/>
            <person name="Durnford D.G."/>
            <person name="Fast N.M."/>
            <person name="Green B.R."/>
            <person name="Grisdale C.J."/>
            <person name="Hempel F."/>
            <person name="Henrissat B."/>
            <person name="Hoppner M.P."/>
            <person name="Ishida K."/>
            <person name="Kim E."/>
            <person name="Koreny L."/>
            <person name="Kroth P.G."/>
            <person name="Liu Y."/>
            <person name="Malik S.B."/>
            <person name="Maier U.G."/>
            <person name="McRose D."/>
            <person name="Mock T."/>
            <person name="Neilson J.A."/>
            <person name="Onodera N.T."/>
            <person name="Poole A.M."/>
            <person name="Pritham E.J."/>
            <person name="Richards T.A."/>
            <person name="Rocap G."/>
            <person name="Roy S.W."/>
            <person name="Sarai C."/>
            <person name="Schaack S."/>
            <person name="Shirato S."/>
            <person name="Slamovits C.H."/>
            <person name="Spencer D.F."/>
            <person name="Suzuki S."/>
            <person name="Worden A.Z."/>
            <person name="Zauner S."/>
            <person name="Barry K."/>
            <person name="Bell C."/>
            <person name="Bharti A.K."/>
            <person name="Crow J.A."/>
            <person name="Grimwood J."/>
            <person name="Kramer R."/>
            <person name="Lindquist E."/>
            <person name="Lucas S."/>
            <person name="Salamov A."/>
            <person name="McFadden G.I."/>
            <person name="Lane C.E."/>
            <person name="Keeling P.J."/>
            <person name="Gray M.W."/>
            <person name="Grigoriev I.V."/>
            <person name="Archibald J.M."/>
        </authorList>
    </citation>
    <scope>NUCLEOTIDE SEQUENCE</scope>
    <source>
        <strain evidence="3 5">CCMP2712</strain>
    </source>
</reference>
<dbReference type="EnsemblProtists" id="EKX32687">
    <property type="protein sequence ID" value="EKX32687"/>
    <property type="gene ID" value="GUITHDRAFT_166644"/>
</dbReference>
<feature type="compositionally biased region" description="Basic and acidic residues" evidence="1">
    <location>
        <begin position="113"/>
        <end position="122"/>
    </location>
</feature>
<evidence type="ECO:0000313" key="5">
    <source>
        <dbReference type="Proteomes" id="UP000011087"/>
    </source>
</evidence>
<keyword evidence="5" id="KW-1185">Reference proteome</keyword>
<reference evidence="4" key="3">
    <citation type="submission" date="2016-03" db="UniProtKB">
        <authorList>
            <consortium name="EnsemblProtists"/>
        </authorList>
    </citation>
    <scope>IDENTIFICATION</scope>
</reference>
<dbReference type="KEGG" id="gtt:GUITHDRAFT_166644"/>
<evidence type="ECO:0000256" key="2">
    <source>
        <dbReference type="SAM" id="SignalP"/>
    </source>
</evidence>
<protein>
    <submittedName>
        <fullName evidence="3 4">Uncharacterized protein</fullName>
    </submittedName>
</protein>
<dbReference type="EMBL" id="JH993176">
    <property type="protein sequence ID" value="EKX32687.1"/>
    <property type="molecule type" value="Genomic_DNA"/>
</dbReference>
<feature type="chain" id="PRO_5008769758" evidence="2">
    <location>
        <begin position="25"/>
        <end position="136"/>
    </location>
</feature>
<dbReference type="GeneID" id="17289420"/>
<evidence type="ECO:0000313" key="4">
    <source>
        <dbReference type="EnsemblProtists" id="EKX32687"/>
    </source>
</evidence>
<gene>
    <name evidence="3" type="ORF">GUITHDRAFT_166644</name>
</gene>
<feature type="compositionally biased region" description="Basic and acidic residues" evidence="1">
    <location>
        <begin position="71"/>
        <end position="91"/>
    </location>
</feature>
<dbReference type="HOGENOM" id="CLU_1879365_0_0_1"/>
<dbReference type="AlphaFoldDB" id="L1I9A5"/>
<evidence type="ECO:0000256" key="1">
    <source>
        <dbReference type="SAM" id="MobiDB-lite"/>
    </source>
</evidence>
<organism evidence="3">
    <name type="scientific">Guillardia theta (strain CCMP2712)</name>
    <name type="common">Cryptophyte</name>
    <dbReference type="NCBI Taxonomy" id="905079"/>
    <lineage>
        <taxon>Eukaryota</taxon>
        <taxon>Cryptophyceae</taxon>
        <taxon>Pyrenomonadales</taxon>
        <taxon>Geminigeraceae</taxon>
        <taxon>Guillardia</taxon>
    </lineage>
</organism>
<sequence>MWSKRKQSLLLLLLLGISLGSHLAEVSPSSRLTSSCPWFLDFEVPLLDEDSHEDRVLAQLSFLQQRNSTCDHKQQARVEVRSAAPDREEKEKKKRRTLRAGEDTKGRFASSRTRQEEGDGSRRPLTSLRPRERKHP</sequence>
<dbReference type="RefSeq" id="XP_005819667.1">
    <property type="nucleotide sequence ID" value="XM_005819610.1"/>
</dbReference>
<reference evidence="5" key="2">
    <citation type="submission" date="2012-11" db="EMBL/GenBank/DDBJ databases">
        <authorList>
            <person name="Kuo A."/>
            <person name="Curtis B.A."/>
            <person name="Tanifuji G."/>
            <person name="Burki F."/>
            <person name="Gruber A."/>
            <person name="Irimia M."/>
            <person name="Maruyama S."/>
            <person name="Arias M.C."/>
            <person name="Ball S.G."/>
            <person name="Gile G.H."/>
            <person name="Hirakawa Y."/>
            <person name="Hopkins J.F."/>
            <person name="Rensing S.A."/>
            <person name="Schmutz J."/>
            <person name="Symeonidi A."/>
            <person name="Elias M."/>
            <person name="Eveleigh R.J."/>
            <person name="Herman E.K."/>
            <person name="Klute M.J."/>
            <person name="Nakayama T."/>
            <person name="Obornik M."/>
            <person name="Reyes-Prieto A."/>
            <person name="Armbrust E.V."/>
            <person name="Aves S.J."/>
            <person name="Beiko R.G."/>
            <person name="Coutinho P."/>
            <person name="Dacks J.B."/>
            <person name="Durnford D.G."/>
            <person name="Fast N.M."/>
            <person name="Green B.R."/>
            <person name="Grisdale C."/>
            <person name="Hempe F."/>
            <person name="Henrissat B."/>
            <person name="Hoppner M.P."/>
            <person name="Ishida K.-I."/>
            <person name="Kim E."/>
            <person name="Koreny L."/>
            <person name="Kroth P.G."/>
            <person name="Liu Y."/>
            <person name="Malik S.-B."/>
            <person name="Maier U.G."/>
            <person name="McRose D."/>
            <person name="Mock T."/>
            <person name="Neilson J.A."/>
            <person name="Onodera N.T."/>
            <person name="Poole A.M."/>
            <person name="Pritham E.J."/>
            <person name="Richards T.A."/>
            <person name="Rocap G."/>
            <person name="Roy S.W."/>
            <person name="Sarai C."/>
            <person name="Schaack S."/>
            <person name="Shirato S."/>
            <person name="Slamovits C.H."/>
            <person name="Spencer D.F."/>
            <person name="Suzuki S."/>
            <person name="Worden A.Z."/>
            <person name="Zauner S."/>
            <person name="Barry K."/>
            <person name="Bell C."/>
            <person name="Bharti A.K."/>
            <person name="Crow J.A."/>
            <person name="Grimwood J."/>
            <person name="Kramer R."/>
            <person name="Lindquist E."/>
            <person name="Lucas S."/>
            <person name="Salamov A."/>
            <person name="McFadden G.I."/>
            <person name="Lane C.E."/>
            <person name="Keeling P.J."/>
            <person name="Gray M.W."/>
            <person name="Grigoriev I.V."/>
            <person name="Archibald J.M."/>
        </authorList>
    </citation>
    <scope>NUCLEOTIDE SEQUENCE</scope>
    <source>
        <strain evidence="5">CCMP2712</strain>
    </source>
</reference>
<accession>L1I9A5</accession>
<proteinExistence type="predicted"/>